<evidence type="ECO:0000313" key="2">
    <source>
        <dbReference type="EMBL" id="KPI89543.1"/>
    </source>
</evidence>
<evidence type="ECO:0000313" key="3">
    <source>
        <dbReference type="Proteomes" id="UP000038009"/>
    </source>
</evidence>
<gene>
    <name evidence="2" type="ORF">ABL78_1311</name>
</gene>
<feature type="compositionally biased region" description="Acidic residues" evidence="1">
    <location>
        <begin position="111"/>
        <end position="120"/>
    </location>
</feature>
<dbReference type="Proteomes" id="UP000038009">
    <property type="component" value="Unassembled WGS sequence"/>
</dbReference>
<dbReference type="EMBL" id="LJSK01000021">
    <property type="protein sequence ID" value="KPI89543.1"/>
    <property type="molecule type" value="Genomic_DNA"/>
</dbReference>
<dbReference type="AlphaFoldDB" id="A0A0N1IAT3"/>
<organism evidence="2 3">
    <name type="scientific">Leptomonas seymouri</name>
    <dbReference type="NCBI Taxonomy" id="5684"/>
    <lineage>
        <taxon>Eukaryota</taxon>
        <taxon>Discoba</taxon>
        <taxon>Euglenozoa</taxon>
        <taxon>Kinetoplastea</taxon>
        <taxon>Metakinetoplastina</taxon>
        <taxon>Trypanosomatida</taxon>
        <taxon>Trypanosomatidae</taxon>
        <taxon>Leishmaniinae</taxon>
        <taxon>Leptomonas</taxon>
    </lineage>
</organism>
<proteinExistence type="predicted"/>
<reference evidence="2 3" key="1">
    <citation type="journal article" date="2015" name="PLoS Pathog.">
        <title>Leptomonas seymouri: Adaptations to the Dixenous Life Cycle Analyzed by Genome Sequencing, Transcriptome Profiling and Co-infection with Leishmania donovani.</title>
        <authorList>
            <person name="Kraeva N."/>
            <person name="Butenko A."/>
            <person name="Hlavacova J."/>
            <person name="Kostygov A."/>
            <person name="Myskova J."/>
            <person name="Grybchuk D."/>
            <person name="Lestinova T."/>
            <person name="Votypka J."/>
            <person name="Volf P."/>
            <person name="Opperdoes F."/>
            <person name="Flegontov P."/>
            <person name="Lukes J."/>
            <person name="Yurchenko V."/>
        </authorList>
    </citation>
    <scope>NUCLEOTIDE SEQUENCE [LARGE SCALE GENOMIC DNA]</scope>
    <source>
        <strain evidence="2 3">ATCC 30220</strain>
    </source>
</reference>
<feature type="region of interest" description="Disordered" evidence="1">
    <location>
        <begin position="96"/>
        <end position="154"/>
    </location>
</feature>
<feature type="compositionally biased region" description="Low complexity" evidence="1">
    <location>
        <begin position="101"/>
        <end position="110"/>
    </location>
</feature>
<feature type="region of interest" description="Disordered" evidence="1">
    <location>
        <begin position="301"/>
        <end position="326"/>
    </location>
</feature>
<keyword evidence="3" id="KW-1185">Reference proteome</keyword>
<sequence>MTTPSPPPSTLRNGGAWETIIDKAVTQVSEYLASSTQEFDPAAALSVHMLSLLDRGTLRSILVERNYNELCGCFGCGNRPRGLQWNLEKGGEHTLNFDWPSSASSTAASESDTDGDEASGEEPKNGQGSRSSAARHTNNGAHSVPPVVAGSQSGDNEEIVYEDDLYTAESFRLAQRQRTLLNRIQEKRLLKEGVSAPPSAAAAPSPRVRRSGMLGASFPQRFCSAECEDIYESGIMPRVSPYLRYEFLPVFSALTNLFPNLRVAALQQLAGAEVSASWLVRPVQENGVTDPRADTVTVRASCGSSEHLRSTHEGGTPSGSDKKMEMAPIEMQTNDRREEEEAPPLLRTVLEQMQVLRGVWNHEVAPRFSESHMPRVPAEQINANEKNHQVQLPVASAAPSQGAFHPSAPRTHLLRGSLLLCDFIMNTSSAKTRRLFYEHYVKHRTALQANVSRAIAAAAADSRPAPFFLRISEGITAAMEAKYRCLHADSDEIDRRVTEDTDVVGDDLRIDPALQQQRCALLTAYIFSEEVSATLSRLLMVDYVLLINVAWSGVWFRDLPLKVNGAKELCSLQRSLLFPFALPAVLLRAAGSSPEVVGLAMIYLMAAGCCSDAVWAGCMAGEVAFDEVADVIGLTEADVTAAVRSLMLDEGE</sequence>
<dbReference type="VEuPathDB" id="TriTrypDB:Lsey_0021_0120"/>
<evidence type="ECO:0000256" key="1">
    <source>
        <dbReference type="SAM" id="MobiDB-lite"/>
    </source>
</evidence>
<dbReference type="OrthoDB" id="273314at2759"/>
<protein>
    <submittedName>
        <fullName evidence="2">Uncharacterized protein</fullName>
    </submittedName>
</protein>
<dbReference type="OMA" id="NYNELCG"/>
<accession>A0A0N1IAT3</accession>
<comment type="caution">
    <text evidence="2">The sequence shown here is derived from an EMBL/GenBank/DDBJ whole genome shotgun (WGS) entry which is preliminary data.</text>
</comment>
<name>A0A0N1IAT3_LEPSE</name>
<feature type="compositionally biased region" description="Polar residues" evidence="1">
    <location>
        <begin position="126"/>
        <end position="141"/>
    </location>
</feature>